<dbReference type="EMBL" id="CP061274">
    <property type="protein sequence ID" value="QOD44987.1"/>
    <property type="molecule type" value="Genomic_DNA"/>
</dbReference>
<dbReference type="InterPro" id="IPR038670">
    <property type="entry name" value="HslJ-like_sf"/>
</dbReference>
<keyword evidence="3" id="KW-1185">Reference proteome</keyword>
<sequence length="151" mass="15480">MTPMPTAARIPARRRSGRRLGLPVAAVAALALLPLAGCAPVSDVRGNWHLVAASDSAGALAVGDALVTMRVGGGEISGRGPCNDYSGRIGEEGPGMLAGVTTGALACDDDDVEARYLRDLVAVSAMRVDDGHLVATGPDDVRLEYAERSRG</sequence>
<protein>
    <submittedName>
        <fullName evidence="2">META domain-containing protein</fullName>
    </submittedName>
</protein>
<dbReference type="AlphaFoldDB" id="A0A7L7Z5L0"/>
<organism evidence="2 3">
    <name type="scientific">Clavibacter zhangzhiyongii</name>
    <dbReference type="NCBI Taxonomy" id="2768071"/>
    <lineage>
        <taxon>Bacteria</taxon>
        <taxon>Bacillati</taxon>
        <taxon>Actinomycetota</taxon>
        <taxon>Actinomycetes</taxon>
        <taxon>Micrococcales</taxon>
        <taxon>Microbacteriaceae</taxon>
        <taxon>Clavibacter</taxon>
    </lineage>
</organism>
<dbReference type="KEGG" id="czh:H9X71_06685"/>
<proteinExistence type="predicted"/>
<feature type="domain" description="DUF306" evidence="1">
    <location>
        <begin position="46"/>
        <end position="140"/>
    </location>
</feature>
<evidence type="ECO:0000313" key="3">
    <source>
        <dbReference type="Proteomes" id="UP000516660"/>
    </source>
</evidence>
<dbReference type="Proteomes" id="UP000516660">
    <property type="component" value="Chromosome"/>
</dbReference>
<evidence type="ECO:0000313" key="2">
    <source>
        <dbReference type="EMBL" id="QOD44987.1"/>
    </source>
</evidence>
<dbReference type="Pfam" id="PF03724">
    <property type="entry name" value="META"/>
    <property type="match status" value="1"/>
</dbReference>
<dbReference type="InterPro" id="IPR005184">
    <property type="entry name" value="DUF306_Meta_HslJ"/>
</dbReference>
<gene>
    <name evidence="2" type="ORF">H9X71_06685</name>
</gene>
<accession>A0A7L7Z5L0</accession>
<reference evidence="2 3" key="1">
    <citation type="submission" date="2020-08" db="EMBL/GenBank/DDBJ databases">
        <title>Description of Clavibacter zhangzhiyonge sp. nov., a phytopathogenic actinobacterium isolated from barley seeds, causing leaf brown spot and decline.</title>
        <authorList>
            <person name="Tian Q."/>
            <person name="Chuan J."/>
            <person name="Zhao W."/>
            <person name="Li X."/>
        </authorList>
    </citation>
    <scope>NUCLEOTIDE SEQUENCE [LARGE SCALE GENOMIC DNA]</scope>
    <source>
        <strain evidence="2 3">DM1</strain>
    </source>
</reference>
<name>A0A7L7Z5L0_9MICO</name>
<evidence type="ECO:0000259" key="1">
    <source>
        <dbReference type="Pfam" id="PF03724"/>
    </source>
</evidence>
<dbReference type="Gene3D" id="2.40.128.270">
    <property type="match status" value="1"/>
</dbReference>